<keyword evidence="4 7" id="KW-1133">Transmembrane helix</keyword>
<evidence type="ECO:0000256" key="7">
    <source>
        <dbReference type="SAM" id="Phobius"/>
    </source>
</evidence>
<accession>L8H3R1</accession>
<feature type="compositionally biased region" description="Basic and acidic residues" evidence="6">
    <location>
        <begin position="1"/>
        <end position="11"/>
    </location>
</feature>
<dbReference type="EMBL" id="KB007928">
    <property type="protein sequence ID" value="ELR19877.1"/>
    <property type="molecule type" value="Genomic_DNA"/>
</dbReference>
<keyword evidence="2" id="KW-0813">Transport</keyword>
<name>L8H3R1_ACACF</name>
<dbReference type="PANTHER" id="PTHR23511">
    <property type="entry name" value="SYNAPTIC VESICLE GLYCOPROTEIN 2"/>
    <property type="match status" value="1"/>
</dbReference>
<feature type="compositionally biased region" description="Acidic residues" evidence="6">
    <location>
        <begin position="537"/>
        <end position="550"/>
    </location>
</feature>
<feature type="transmembrane region" description="Helical" evidence="7">
    <location>
        <begin position="399"/>
        <end position="421"/>
    </location>
</feature>
<dbReference type="InterPro" id="IPR036259">
    <property type="entry name" value="MFS_trans_sf"/>
</dbReference>
<dbReference type="AlphaFoldDB" id="L8H3R1"/>
<dbReference type="OrthoDB" id="30159at2759"/>
<dbReference type="InterPro" id="IPR005828">
    <property type="entry name" value="MFS_sugar_transport-like"/>
</dbReference>
<evidence type="ECO:0000256" key="5">
    <source>
        <dbReference type="ARBA" id="ARBA00023136"/>
    </source>
</evidence>
<feature type="region of interest" description="Disordered" evidence="6">
    <location>
        <begin position="531"/>
        <end position="568"/>
    </location>
</feature>
<feature type="transmembrane region" description="Helical" evidence="7">
    <location>
        <begin position="238"/>
        <end position="258"/>
    </location>
</feature>
<evidence type="ECO:0000256" key="2">
    <source>
        <dbReference type="ARBA" id="ARBA00022448"/>
    </source>
</evidence>
<feature type="transmembrane region" description="Helical" evidence="7">
    <location>
        <begin position="465"/>
        <end position="485"/>
    </location>
</feature>
<feature type="compositionally biased region" description="Polar residues" evidence="6">
    <location>
        <begin position="554"/>
        <end position="568"/>
    </location>
</feature>
<keyword evidence="3 7" id="KW-0812">Transmembrane</keyword>
<dbReference type="CDD" id="cd17316">
    <property type="entry name" value="MFS_SV2_like"/>
    <property type="match status" value="1"/>
</dbReference>
<feature type="transmembrane region" description="Helical" evidence="7">
    <location>
        <begin position="199"/>
        <end position="217"/>
    </location>
</feature>
<evidence type="ECO:0000313" key="10">
    <source>
        <dbReference type="Proteomes" id="UP000011083"/>
    </source>
</evidence>
<dbReference type="KEGG" id="acan:ACA1_050350"/>
<protein>
    <submittedName>
        <fullName evidence="9">Major facilitator family transporter, putative</fullName>
    </submittedName>
</protein>
<evidence type="ECO:0000256" key="6">
    <source>
        <dbReference type="SAM" id="MobiDB-lite"/>
    </source>
</evidence>
<dbReference type="Proteomes" id="UP000011083">
    <property type="component" value="Unassembled WGS sequence"/>
</dbReference>
<feature type="transmembrane region" description="Helical" evidence="7">
    <location>
        <begin position="497"/>
        <end position="520"/>
    </location>
</feature>
<evidence type="ECO:0000313" key="9">
    <source>
        <dbReference type="EMBL" id="ELR19877.1"/>
    </source>
</evidence>
<evidence type="ECO:0000256" key="3">
    <source>
        <dbReference type="ARBA" id="ARBA00022692"/>
    </source>
</evidence>
<dbReference type="GeneID" id="14920712"/>
<feature type="transmembrane region" description="Helical" evidence="7">
    <location>
        <begin position="357"/>
        <end position="379"/>
    </location>
</feature>
<evidence type="ECO:0000256" key="4">
    <source>
        <dbReference type="ARBA" id="ARBA00022989"/>
    </source>
</evidence>
<dbReference type="OMA" id="RMYLLCA"/>
<dbReference type="STRING" id="1257118.L8H3R1"/>
<comment type="subcellular location">
    <subcellularLocation>
        <location evidence="1">Membrane</location>
        <topology evidence="1">Multi-pass membrane protein</topology>
    </subcellularLocation>
</comment>
<dbReference type="GO" id="GO:0022857">
    <property type="term" value="F:transmembrane transporter activity"/>
    <property type="evidence" value="ECO:0007669"/>
    <property type="project" value="InterPro"/>
</dbReference>
<dbReference type="SUPFAM" id="SSF103473">
    <property type="entry name" value="MFS general substrate transporter"/>
    <property type="match status" value="1"/>
</dbReference>
<proteinExistence type="predicted"/>
<dbReference type="Gene3D" id="1.20.1250.20">
    <property type="entry name" value="MFS general substrate transporter like domains"/>
    <property type="match status" value="1"/>
</dbReference>
<dbReference type="Pfam" id="PF00083">
    <property type="entry name" value="Sugar_tr"/>
    <property type="match status" value="1"/>
</dbReference>
<gene>
    <name evidence="9" type="ORF">ACA1_050350</name>
</gene>
<organism evidence="9 10">
    <name type="scientific">Acanthamoeba castellanii (strain ATCC 30010 / Neff)</name>
    <dbReference type="NCBI Taxonomy" id="1257118"/>
    <lineage>
        <taxon>Eukaryota</taxon>
        <taxon>Amoebozoa</taxon>
        <taxon>Discosea</taxon>
        <taxon>Longamoebia</taxon>
        <taxon>Centramoebida</taxon>
        <taxon>Acanthamoebidae</taxon>
        <taxon>Acanthamoeba</taxon>
    </lineage>
</organism>
<keyword evidence="10" id="KW-1185">Reference proteome</keyword>
<dbReference type="InterPro" id="IPR020846">
    <property type="entry name" value="MFS_dom"/>
</dbReference>
<dbReference type="GO" id="GO:0016020">
    <property type="term" value="C:membrane"/>
    <property type="evidence" value="ECO:0007669"/>
    <property type="project" value="UniProtKB-SubCell"/>
</dbReference>
<feature type="transmembrane region" description="Helical" evidence="7">
    <location>
        <begin position="270"/>
        <end position="291"/>
    </location>
</feature>
<feature type="transmembrane region" description="Helical" evidence="7">
    <location>
        <begin position="150"/>
        <end position="170"/>
    </location>
</feature>
<feature type="transmembrane region" description="Helical" evidence="7">
    <location>
        <begin position="106"/>
        <end position="130"/>
    </location>
</feature>
<dbReference type="RefSeq" id="XP_004341981.1">
    <property type="nucleotide sequence ID" value="XM_004341932.1"/>
</dbReference>
<feature type="transmembrane region" description="Helical" evidence="7">
    <location>
        <begin position="177"/>
        <end position="193"/>
    </location>
</feature>
<sequence>MSDRNWDEHHKWAALSVNNEDEDDDTLKRDDFIHRAEADEARARQKLHAGTSDVEPSEDLLLGSEAHHHHGAVEDAEALPGLVPRAGFHIRTNIPARMDRLPWGRWHWLVCLALGISWVLDGLEVTTVGIIGDTLKKQSALGISSQQVGIIGTVYIAGAVFGSLVFGWLADKYGRKKFFVVTPAIILCSSFATAFSWDYYSFLVCNFFTGLGIGGEYSAMNSAINEFIPARVRGIVDLAINGSYWMGAAIGATASLLFLDEEIVPTNLGWRLPFGIGAVICLFIIITRLFLPESPRWLMTHNRLHEAEEIVRRIEANIERQKNITLEMPLQMLTLKIGGLSFPQIVSEILNNYLSRAFLSLALAIFFTYALILTDFYGVDSADIGFFLIPFALGNFLGSIPMIFITYMVSAILLIITGVAFTQDWLTSVTQTVCWSIIFFFSSAGSSSAYLTIAEVFPLEIRAMSIAIFYSLGTGVGGLVGPTLFGSLVSSKDRWHLFYGYLLGAGLMMIAAIVVLFLGVNAEGKSLEEVAPPVNREEDDAVLPAADEDDPSLRYSTGNLSTLSVNAS</sequence>
<evidence type="ECO:0000256" key="1">
    <source>
        <dbReference type="ARBA" id="ARBA00004141"/>
    </source>
</evidence>
<feature type="region of interest" description="Disordered" evidence="6">
    <location>
        <begin position="1"/>
        <end position="25"/>
    </location>
</feature>
<dbReference type="PROSITE" id="PS50850">
    <property type="entry name" value="MFS"/>
    <property type="match status" value="1"/>
</dbReference>
<keyword evidence="5 7" id="KW-0472">Membrane</keyword>
<evidence type="ECO:0000259" key="8">
    <source>
        <dbReference type="PROSITE" id="PS50850"/>
    </source>
</evidence>
<reference evidence="9 10" key="1">
    <citation type="journal article" date="2013" name="Genome Biol.">
        <title>Genome of Acanthamoeba castellanii highlights extensive lateral gene transfer and early evolution of tyrosine kinase signaling.</title>
        <authorList>
            <person name="Clarke M."/>
            <person name="Lohan A.J."/>
            <person name="Liu B."/>
            <person name="Lagkouvardos I."/>
            <person name="Roy S."/>
            <person name="Zafar N."/>
            <person name="Bertelli C."/>
            <person name="Schilde C."/>
            <person name="Kianianmomeni A."/>
            <person name="Burglin T.R."/>
            <person name="Frech C."/>
            <person name="Turcotte B."/>
            <person name="Kopec K.O."/>
            <person name="Synnott J.M."/>
            <person name="Choo C."/>
            <person name="Paponov I."/>
            <person name="Finkler A."/>
            <person name="Soon Heng Tan C."/>
            <person name="Hutchins A.P."/>
            <person name="Weinmeier T."/>
            <person name="Rattei T."/>
            <person name="Chu J.S."/>
            <person name="Gimenez G."/>
            <person name="Irimia M."/>
            <person name="Rigden D.J."/>
            <person name="Fitzpatrick D.A."/>
            <person name="Lorenzo-Morales J."/>
            <person name="Bateman A."/>
            <person name="Chiu C.H."/>
            <person name="Tang P."/>
            <person name="Hegemann P."/>
            <person name="Fromm H."/>
            <person name="Raoult D."/>
            <person name="Greub G."/>
            <person name="Miranda-Saavedra D."/>
            <person name="Chen N."/>
            <person name="Nash P."/>
            <person name="Ginger M.L."/>
            <person name="Horn M."/>
            <person name="Schaap P."/>
            <person name="Caler L."/>
            <person name="Loftus B."/>
        </authorList>
    </citation>
    <scope>NUCLEOTIDE SEQUENCE [LARGE SCALE GENOMIC DNA]</scope>
    <source>
        <strain evidence="9 10">Neff</strain>
    </source>
</reference>
<dbReference type="VEuPathDB" id="AmoebaDB:ACA1_050350"/>
<feature type="domain" description="Major facilitator superfamily (MFS) profile" evidence="8">
    <location>
        <begin position="110"/>
        <end position="523"/>
    </location>
</feature>
<feature type="transmembrane region" description="Helical" evidence="7">
    <location>
        <begin position="433"/>
        <end position="453"/>
    </location>
</feature>